<dbReference type="VEuPathDB" id="FungiDB:TSTA_004530"/>
<feature type="compositionally biased region" description="Basic and acidic residues" evidence="1">
    <location>
        <begin position="84"/>
        <end position="108"/>
    </location>
</feature>
<evidence type="ECO:0000256" key="1">
    <source>
        <dbReference type="SAM" id="MobiDB-lite"/>
    </source>
</evidence>
<organism evidence="2 3">
    <name type="scientific">Talaromyces stipitatus (strain ATCC 10500 / CBS 375.48 / QM 6759 / NRRL 1006)</name>
    <name type="common">Penicillium stipitatum</name>
    <dbReference type="NCBI Taxonomy" id="441959"/>
    <lineage>
        <taxon>Eukaryota</taxon>
        <taxon>Fungi</taxon>
        <taxon>Dikarya</taxon>
        <taxon>Ascomycota</taxon>
        <taxon>Pezizomycotina</taxon>
        <taxon>Eurotiomycetes</taxon>
        <taxon>Eurotiomycetidae</taxon>
        <taxon>Eurotiales</taxon>
        <taxon>Trichocomaceae</taxon>
        <taxon>Talaromyces</taxon>
        <taxon>Talaromyces sect. Talaromyces</taxon>
    </lineage>
</organism>
<evidence type="ECO:0008006" key="4">
    <source>
        <dbReference type="Google" id="ProtNLM"/>
    </source>
</evidence>
<dbReference type="OMA" id="GSWIVQS"/>
<dbReference type="PANTHER" id="PTHR34776">
    <property type="entry name" value="F17F16.3 PROTEIN"/>
    <property type="match status" value="1"/>
</dbReference>
<dbReference type="AlphaFoldDB" id="B8MTK0"/>
<dbReference type="GeneID" id="8104437"/>
<feature type="compositionally biased region" description="Basic and acidic residues" evidence="1">
    <location>
        <begin position="61"/>
        <end position="70"/>
    </location>
</feature>
<dbReference type="EMBL" id="EQ962660">
    <property type="protein sequence ID" value="EED12406.1"/>
    <property type="molecule type" value="Genomic_DNA"/>
</dbReference>
<dbReference type="InParanoid" id="B8MTK0"/>
<feature type="compositionally biased region" description="Low complexity" evidence="1">
    <location>
        <begin position="19"/>
        <end position="33"/>
    </location>
</feature>
<feature type="region of interest" description="Disordered" evidence="1">
    <location>
        <begin position="365"/>
        <end position="407"/>
    </location>
</feature>
<feature type="region of interest" description="Disordered" evidence="1">
    <location>
        <begin position="1"/>
        <end position="140"/>
    </location>
</feature>
<reference evidence="3" key="1">
    <citation type="journal article" date="2015" name="Genome Announc.">
        <title>Genome sequence of the AIDS-associated pathogen Penicillium marneffei (ATCC18224) and its near taxonomic relative Talaromyces stipitatus (ATCC10500).</title>
        <authorList>
            <person name="Nierman W.C."/>
            <person name="Fedorova-Abrams N.D."/>
            <person name="Andrianopoulos A."/>
        </authorList>
    </citation>
    <scope>NUCLEOTIDE SEQUENCE [LARGE SCALE GENOMIC DNA]</scope>
    <source>
        <strain evidence="3">ATCC 10500 / CBS 375.48 / QM 6759 / NRRL 1006</strain>
    </source>
</reference>
<keyword evidence="3" id="KW-1185">Reference proteome</keyword>
<dbReference type="eggNOG" id="ENOG502S2IV">
    <property type="taxonomic scope" value="Eukaryota"/>
</dbReference>
<gene>
    <name evidence="2" type="ORF">TSTA_004530</name>
</gene>
<dbReference type="PANTHER" id="PTHR34776:SF1">
    <property type="entry name" value="F17F16.3 PROTEIN"/>
    <property type="match status" value="1"/>
</dbReference>
<evidence type="ECO:0000313" key="3">
    <source>
        <dbReference type="Proteomes" id="UP000001745"/>
    </source>
</evidence>
<dbReference type="PhylomeDB" id="B8MTK0"/>
<proteinExistence type="predicted"/>
<dbReference type="STRING" id="441959.B8MTK0"/>
<sequence>MPARASTRQAAVKANKAFSQGAGAKRRGSSSSQIPPKKGKKDVKPNEGNNYQKPSVTEEGQEIKPSEDPTKAQATVNEQPTEAPSKKVGEPAQEDGVKEVEQREEPEKGANGTATAEEEKREQPATTESQTGIRVSPEREAALPSSILEKGIIYFFFRPRVNVEDPHSLSDVARSFFVLRPTPKGARLEDGPIADDSVNCRLLMLPKKRYPASGRERDMGFVEKARVPLKTIRESLMTKETYETKTRGERTTPEARPYAEGVYALVKEGRNSHLAYILTIPRHLGDVQSDFGIQGRGSFIMQSKNPEYPGPASAQLPKGPEYPEKVQEKFKGYRWIPTEPEFLDYQNAQFLMIGEAHGHLGKAGEAHIDDKGTKEDPAQELDRLEEENEERVNSLSGDHSIFQDLGADAEKYESLPAEWE</sequence>
<feature type="compositionally biased region" description="Polar residues" evidence="1">
    <location>
        <begin position="72"/>
        <end position="82"/>
    </location>
</feature>
<protein>
    <recommendedName>
        <fullName evidence="4">BTB domain transcription factor</fullName>
    </recommendedName>
</protein>
<name>B8MTK0_TALSN</name>
<feature type="compositionally biased region" description="Basic and acidic residues" evidence="1">
    <location>
        <begin position="365"/>
        <end position="382"/>
    </location>
</feature>
<accession>B8MTK0</accession>
<dbReference type="Proteomes" id="UP000001745">
    <property type="component" value="Unassembled WGS sequence"/>
</dbReference>
<feature type="compositionally biased region" description="Polar residues" evidence="1">
    <location>
        <begin position="124"/>
        <end position="133"/>
    </location>
</feature>
<evidence type="ECO:0000313" key="2">
    <source>
        <dbReference type="EMBL" id="EED12406.1"/>
    </source>
</evidence>
<dbReference type="OrthoDB" id="1028014at2759"/>
<dbReference type="RefSeq" id="XP_002488060.1">
    <property type="nucleotide sequence ID" value="XM_002488015.1"/>
</dbReference>